<proteinExistence type="predicted"/>
<evidence type="ECO:0000313" key="1">
    <source>
        <dbReference type="EMBL" id="QFY44279.1"/>
    </source>
</evidence>
<reference evidence="1 2" key="1">
    <citation type="submission" date="2019-09" db="EMBL/GenBank/DDBJ databases">
        <title>Ecophysiology of the spiral-shaped methanotroph Methylospira mobilis as revealed by the complete genome sequence.</title>
        <authorList>
            <person name="Oshkin I.Y."/>
            <person name="Dedysh S.N."/>
            <person name="Miroshnikov K."/>
            <person name="Danilova O.V."/>
            <person name="Hakobyan A."/>
            <person name="Liesack W."/>
        </authorList>
    </citation>
    <scope>NUCLEOTIDE SEQUENCE [LARGE SCALE GENOMIC DNA]</scope>
    <source>
        <strain evidence="1 2">Shm1</strain>
    </source>
</reference>
<dbReference type="Proteomes" id="UP000325755">
    <property type="component" value="Chromosome"/>
</dbReference>
<gene>
    <name evidence="1" type="ORF">F6R98_17920</name>
</gene>
<dbReference type="EMBL" id="CP044205">
    <property type="protein sequence ID" value="QFY44279.1"/>
    <property type="molecule type" value="Genomic_DNA"/>
</dbReference>
<protein>
    <submittedName>
        <fullName evidence="1">OprD family porin</fullName>
    </submittedName>
</protein>
<dbReference type="InterPro" id="IPR023614">
    <property type="entry name" value="Porin_dom_sf"/>
</dbReference>
<keyword evidence="2" id="KW-1185">Reference proteome</keyword>
<evidence type="ECO:0000313" key="2">
    <source>
        <dbReference type="Proteomes" id="UP000325755"/>
    </source>
</evidence>
<accession>A0A5Q0BL12</accession>
<dbReference type="AlphaFoldDB" id="A0A5Q0BL12"/>
<dbReference type="RefSeq" id="WP_153250246.1">
    <property type="nucleotide sequence ID" value="NZ_CP044205.1"/>
</dbReference>
<name>A0A5Q0BL12_9GAMM</name>
<dbReference type="OrthoDB" id="5297269at2"/>
<sequence>MRMPLIKNSLLPHIVFLLIGLLGARTSHAEVDNIEDFFEQTVIQGHLRTYFFTRDYLNPTPYRIDQQAVSAGGYLGILTPSVYGFQSGLTLYGANSLGLNPVNPDQVDTTLPGNTLYALGEAFLRYKDGIITLQGPEQVIDTPWVGPADGRMLQSTFRGFYGTLTPLEHVTLAGFRLTDFKGRDEGVFTPSNLYYPGYAGGSPVQGLQNHATSGAQGVSLQYGMDKKDNPIRAQFWWNHFFNFSNLLWLDGRYTCKTGDGLNPFIGFQFANQSGDGENYLQLYGNQGKAGNVQAYGVIAGWDMLPWLSLQAAYNAVGAQTGAFANGDLLSPYSTGYATDPLYTTSMIGGMIEKQAPGQAYKVSATAWLYDRQLKALASFAEYYVSPYTRNQSEFDLDITYTFPKGHTLNGLSIRDRLGLLSGNPDYSQFYYNRVMIEYVF</sequence>
<organism evidence="1 2">
    <name type="scientific">Candidatus Methylospira mobilis</name>
    <dbReference type="NCBI Taxonomy" id="1808979"/>
    <lineage>
        <taxon>Bacteria</taxon>
        <taxon>Pseudomonadati</taxon>
        <taxon>Pseudomonadota</taxon>
        <taxon>Gammaproteobacteria</taxon>
        <taxon>Methylococcales</taxon>
        <taxon>Methylococcaceae</taxon>
        <taxon>Candidatus Methylospira</taxon>
    </lineage>
</organism>
<dbReference type="InParanoid" id="A0A5Q0BL12"/>
<dbReference type="KEGG" id="mmob:F6R98_17920"/>
<dbReference type="Gene3D" id="2.40.160.10">
    <property type="entry name" value="Porin"/>
    <property type="match status" value="1"/>
</dbReference>